<keyword evidence="3" id="KW-1185">Reference proteome</keyword>
<feature type="transmembrane region" description="Helical" evidence="1">
    <location>
        <begin position="29"/>
        <end position="47"/>
    </location>
</feature>
<feature type="transmembrane region" description="Helical" evidence="1">
    <location>
        <begin position="144"/>
        <end position="170"/>
    </location>
</feature>
<dbReference type="EMBL" id="CP120733">
    <property type="protein sequence ID" value="WFD08826.1"/>
    <property type="molecule type" value="Genomic_DNA"/>
</dbReference>
<organism evidence="2 3">
    <name type="scientific">Tepidibacter hydrothermalis</name>
    <dbReference type="NCBI Taxonomy" id="3036126"/>
    <lineage>
        <taxon>Bacteria</taxon>
        <taxon>Bacillati</taxon>
        <taxon>Bacillota</taxon>
        <taxon>Clostridia</taxon>
        <taxon>Peptostreptococcales</taxon>
        <taxon>Peptostreptococcaceae</taxon>
        <taxon>Tepidibacter</taxon>
    </lineage>
</organism>
<reference evidence="2 3" key="1">
    <citation type="submission" date="2023-03" db="EMBL/GenBank/DDBJ databases">
        <title>Complete genome sequence of Tepidibacter sp. SWIR-1, isolated from a deep-sea hydrothermal vent.</title>
        <authorList>
            <person name="Li X."/>
        </authorList>
    </citation>
    <scope>NUCLEOTIDE SEQUENCE [LARGE SCALE GENOMIC DNA]</scope>
    <source>
        <strain evidence="2 3">SWIR-1</strain>
    </source>
</reference>
<gene>
    <name evidence="2" type="ORF">P4S50_10505</name>
</gene>
<accession>A0ABY8E7E8</accession>
<evidence type="ECO:0000313" key="3">
    <source>
        <dbReference type="Proteomes" id="UP001222800"/>
    </source>
</evidence>
<dbReference type="RefSeq" id="WP_277730743.1">
    <property type="nucleotide sequence ID" value="NZ_CP120733.1"/>
</dbReference>
<name>A0ABY8E7E8_9FIRM</name>
<evidence type="ECO:0000313" key="2">
    <source>
        <dbReference type="EMBL" id="WFD08826.1"/>
    </source>
</evidence>
<keyword evidence="1" id="KW-0472">Membrane</keyword>
<protein>
    <submittedName>
        <fullName evidence="2">Uncharacterized protein</fullName>
    </submittedName>
</protein>
<keyword evidence="1" id="KW-0812">Transmembrane</keyword>
<proteinExistence type="predicted"/>
<dbReference type="Proteomes" id="UP001222800">
    <property type="component" value="Chromosome"/>
</dbReference>
<keyword evidence="1" id="KW-1133">Transmembrane helix</keyword>
<evidence type="ECO:0000256" key="1">
    <source>
        <dbReference type="SAM" id="Phobius"/>
    </source>
</evidence>
<sequence length="301" mass="34464">MRFILGLISLIASIALAVCIQIFANFDILHFGVLMIVPAGAIAIGYISTTGYFKGMEKSNVYLTPLRMVFAIIIAIISMISIEYIVYLFTSVDPETYNTIYSLDKGAHISEFEVEGYGQMTFLNFKRYMIESTPMSFSLKHKEIFSVTSVTGLYILNSIDYLGIIIGAWLCGMKLKDKSYCHQCNTYRQILPIFNLPKEQGEVFIHELESVLSTEDDIKISSFLNQYSYNQSVSKQEHYLCNVAYCLNCPTAILSIELYEYNSKKAVVKNESFEYEKEIYKSYINYVFKNLEMKNNKKAIV</sequence>
<feature type="transmembrane region" description="Helical" evidence="1">
    <location>
        <begin position="68"/>
        <end position="89"/>
    </location>
</feature>